<dbReference type="RefSeq" id="XP_009224520.1">
    <property type="nucleotide sequence ID" value="XM_009226256.1"/>
</dbReference>
<feature type="signal peptide" evidence="1">
    <location>
        <begin position="1"/>
        <end position="19"/>
    </location>
</feature>
<accession>J3P4H9</accession>
<sequence>MQFPQTIQVFVVLAGLACAAPQPAPQPNPLLETVMLSNGTATVAVEVEAVSPVAAASGGAQTGGEIHMGGEIVGRGEVLLARQDSTNCKGSSWCTNNQSFKDECTRARTRLEDTVYRTGGSLFVQGNGCSATREVMRAAYDSIRRAGCQTCGSAHF</sequence>
<dbReference type="EnsemblFungi" id="EJT74576">
    <property type="protein sequence ID" value="EJT74576"/>
    <property type="gene ID" value="GGTG_08416"/>
</dbReference>
<evidence type="ECO:0008006" key="5">
    <source>
        <dbReference type="Google" id="ProtNLM"/>
    </source>
</evidence>
<reference evidence="2" key="2">
    <citation type="submission" date="2010-07" db="EMBL/GenBank/DDBJ databases">
        <authorList>
            <consortium name="The Broad Institute Genome Sequencing Platform"/>
            <consortium name="Broad Institute Genome Sequencing Center for Infectious Disease"/>
            <person name="Ma L.-J."/>
            <person name="Dead R."/>
            <person name="Young S."/>
            <person name="Zeng Q."/>
            <person name="Koehrsen M."/>
            <person name="Alvarado L."/>
            <person name="Berlin A."/>
            <person name="Chapman S.B."/>
            <person name="Chen Z."/>
            <person name="Freedman E."/>
            <person name="Gellesch M."/>
            <person name="Goldberg J."/>
            <person name="Griggs A."/>
            <person name="Gujja S."/>
            <person name="Heilman E.R."/>
            <person name="Heiman D."/>
            <person name="Hepburn T."/>
            <person name="Howarth C."/>
            <person name="Jen D."/>
            <person name="Larson L."/>
            <person name="Mehta T."/>
            <person name="Neiman D."/>
            <person name="Pearson M."/>
            <person name="Roberts A."/>
            <person name="Saif S."/>
            <person name="Shea T."/>
            <person name="Shenoy N."/>
            <person name="Sisk P."/>
            <person name="Stolte C."/>
            <person name="Sykes S."/>
            <person name="Walk T."/>
            <person name="White J."/>
            <person name="Yandava C."/>
            <person name="Haas B."/>
            <person name="Nusbaum C."/>
            <person name="Birren B."/>
        </authorList>
    </citation>
    <scope>NUCLEOTIDE SEQUENCE</scope>
    <source>
        <strain evidence="2">R3-111a-1</strain>
    </source>
</reference>
<gene>
    <name evidence="3" type="primary">20348874</name>
    <name evidence="2" type="ORF">GGTG_08416</name>
</gene>
<reference evidence="2" key="3">
    <citation type="submission" date="2010-09" db="EMBL/GenBank/DDBJ databases">
        <title>Annotation of Gaeumannomyces graminis var. tritici R3-111a-1.</title>
        <authorList>
            <consortium name="The Broad Institute Genome Sequencing Platform"/>
            <person name="Ma L.-J."/>
            <person name="Dead R."/>
            <person name="Young S.K."/>
            <person name="Zeng Q."/>
            <person name="Gargeya S."/>
            <person name="Fitzgerald M."/>
            <person name="Haas B."/>
            <person name="Abouelleil A."/>
            <person name="Alvarado L."/>
            <person name="Arachchi H.M."/>
            <person name="Berlin A."/>
            <person name="Brown A."/>
            <person name="Chapman S.B."/>
            <person name="Chen Z."/>
            <person name="Dunbar C."/>
            <person name="Freedman E."/>
            <person name="Gearin G."/>
            <person name="Gellesch M."/>
            <person name="Goldberg J."/>
            <person name="Griggs A."/>
            <person name="Gujja S."/>
            <person name="Heiman D."/>
            <person name="Howarth C."/>
            <person name="Larson L."/>
            <person name="Lui A."/>
            <person name="MacDonald P.J.P."/>
            <person name="Mehta T."/>
            <person name="Montmayeur A."/>
            <person name="Murphy C."/>
            <person name="Neiman D."/>
            <person name="Pearson M."/>
            <person name="Priest M."/>
            <person name="Roberts A."/>
            <person name="Saif S."/>
            <person name="Shea T."/>
            <person name="Shenoy N."/>
            <person name="Sisk P."/>
            <person name="Stolte C."/>
            <person name="Sykes S."/>
            <person name="Yandava C."/>
            <person name="Wortman J."/>
            <person name="Nusbaum C."/>
            <person name="Birren B."/>
        </authorList>
    </citation>
    <scope>NUCLEOTIDE SEQUENCE</scope>
    <source>
        <strain evidence="2">R3-111a-1</strain>
    </source>
</reference>
<proteinExistence type="predicted"/>
<dbReference type="Proteomes" id="UP000006039">
    <property type="component" value="Unassembled WGS sequence"/>
</dbReference>
<reference evidence="3" key="4">
    <citation type="journal article" date="2015" name="G3 (Bethesda)">
        <title>Genome sequences of three phytopathogenic species of the Magnaporthaceae family of fungi.</title>
        <authorList>
            <person name="Okagaki L.H."/>
            <person name="Nunes C.C."/>
            <person name="Sailsbery J."/>
            <person name="Clay B."/>
            <person name="Brown D."/>
            <person name="John T."/>
            <person name="Oh Y."/>
            <person name="Young N."/>
            <person name="Fitzgerald M."/>
            <person name="Haas B.J."/>
            <person name="Zeng Q."/>
            <person name="Young S."/>
            <person name="Adiconis X."/>
            <person name="Fan L."/>
            <person name="Levin J.Z."/>
            <person name="Mitchell T.K."/>
            <person name="Okubara P.A."/>
            <person name="Farman M.L."/>
            <person name="Kohn L.M."/>
            <person name="Birren B."/>
            <person name="Ma L.-J."/>
            <person name="Dean R.A."/>
        </authorList>
    </citation>
    <scope>NUCLEOTIDE SEQUENCE</scope>
    <source>
        <strain evidence="3">R3-111a-1</strain>
    </source>
</reference>
<evidence type="ECO:0000313" key="4">
    <source>
        <dbReference type="Proteomes" id="UP000006039"/>
    </source>
</evidence>
<reference evidence="4" key="1">
    <citation type="submission" date="2010-07" db="EMBL/GenBank/DDBJ databases">
        <title>The genome sequence of Gaeumannomyces graminis var. tritici strain R3-111a-1.</title>
        <authorList>
            <consortium name="The Broad Institute Genome Sequencing Platform"/>
            <person name="Ma L.-J."/>
            <person name="Dead R."/>
            <person name="Young S."/>
            <person name="Zeng Q."/>
            <person name="Koehrsen M."/>
            <person name="Alvarado L."/>
            <person name="Berlin A."/>
            <person name="Chapman S.B."/>
            <person name="Chen Z."/>
            <person name="Freedman E."/>
            <person name="Gellesch M."/>
            <person name="Goldberg J."/>
            <person name="Griggs A."/>
            <person name="Gujja S."/>
            <person name="Heilman E.R."/>
            <person name="Heiman D."/>
            <person name="Hepburn T."/>
            <person name="Howarth C."/>
            <person name="Jen D."/>
            <person name="Larson L."/>
            <person name="Mehta T."/>
            <person name="Neiman D."/>
            <person name="Pearson M."/>
            <person name="Roberts A."/>
            <person name="Saif S."/>
            <person name="Shea T."/>
            <person name="Shenoy N."/>
            <person name="Sisk P."/>
            <person name="Stolte C."/>
            <person name="Sykes S."/>
            <person name="Walk T."/>
            <person name="White J."/>
            <person name="Yandava C."/>
            <person name="Haas B."/>
            <person name="Nusbaum C."/>
            <person name="Birren B."/>
        </authorList>
    </citation>
    <scope>NUCLEOTIDE SEQUENCE [LARGE SCALE GENOMIC DNA]</scope>
    <source>
        <strain evidence="4">R3-111a-1</strain>
    </source>
</reference>
<dbReference type="HOGENOM" id="CLU_133401_0_0_1"/>
<evidence type="ECO:0000256" key="1">
    <source>
        <dbReference type="SAM" id="SignalP"/>
    </source>
</evidence>
<protein>
    <recommendedName>
        <fullName evidence="5">Pectate lyase</fullName>
    </recommendedName>
</protein>
<name>J3P4H9_GAET3</name>
<organism evidence="2">
    <name type="scientific">Gaeumannomyces tritici (strain R3-111a-1)</name>
    <name type="common">Wheat and barley take-all root rot fungus</name>
    <name type="synonym">Gaeumannomyces graminis var. tritici</name>
    <dbReference type="NCBI Taxonomy" id="644352"/>
    <lineage>
        <taxon>Eukaryota</taxon>
        <taxon>Fungi</taxon>
        <taxon>Dikarya</taxon>
        <taxon>Ascomycota</taxon>
        <taxon>Pezizomycotina</taxon>
        <taxon>Sordariomycetes</taxon>
        <taxon>Sordariomycetidae</taxon>
        <taxon>Magnaporthales</taxon>
        <taxon>Magnaporthaceae</taxon>
        <taxon>Gaeumannomyces</taxon>
    </lineage>
</organism>
<dbReference type="GeneID" id="20348874"/>
<feature type="chain" id="PRO_5015094892" description="Pectate lyase" evidence="1">
    <location>
        <begin position="20"/>
        <end position="156"/>
    </location>
</feature>
<evidence type="ECO:0000313" key="2">
    <source>
        <dbReference type="EMBL" id="EJT74576.1"/>
    </source>
</evidence>
<dbReference type="eggNOG" id="ENOG502S8BG">
    <property type="taxonomic scope" value="Eukaryota"/>
</dbReference>
<evidence type="ECO:0000313" key="3">
    <source>
        <dbReference type="EnsemblFungi" id="EJT74576"/>
    </source>
</evidence>
<keyword evidence="1" id="KW-0732">Signal</keyword>
<dbReference type="EMBL" id="GL385398">
    <property type="protein sequence ID" value="EJT74576.1"/>
    <property type="molecule type" value="Genomic_DNA"/>
</dbReference>
<dbReference type="OrthoDB" id="5197650at2759"/>
<keyword evidence="4" id="KW-1185">Reference proteome</keyword>
<reference evidence="3" key="5">
    <citation type="submission" date="2018-04" db="UniProtKB">
        <authorList>
            <consortium name="EnsemblFungi"/>
        </authorList>
    </citation>
    <scope>IDENTIFICATION</scope>
    <source>
        <strain evidence="3">R3-111a-1</strain>
    </source>
</reference>
<dbReference type="VEuPathDB" id="FungiDB:GGTG_08416"/>
<dbReference type="AlphaFoldDB" id="J3P4H9"/>